<reference evidence="3" key="2">
    <citation type="submission" date="2017-10" db="EMBL/GenBank/DDBJ databases">
        <title>Ladona fulva Genome sequencing and assembly.</title>
        <authorList>
            <person name="Murali S."/>
            <person name="Richards S."/>
            <person name="Bandaranaike D."/>
            <person name="Bellair M."/>
            <person name="Blankenburg K."/>
            <person name="Chao H."/>
            <person name="Dinh H."/>
            <person name="Doddapaneni H."/>
            <person name="Dugan-Rocha S."/>
            <person name="Elkadiri S."/>
            <person name="Gnanaolivu R."/>
            <person name="Hernandez B."/>
            <person name="Skinner E."/>
            <person name="Javaid M."/>
            <person name="Lee S."/>
            <person name="Li M."/>
            <person name="Ming W."/>
            <person name="Munidasa M."/>
            <person name="Muniz J."/>
            <person name="Nguyen L."/>
            <person name="Hughes D."/>
            <person name="Osuji N."/>
            <person name="Pu L.-L."/>
            <person name="Puazo M."/>
            <person name="Qu C."/>
            <person name="Quiroz J."/>
            <person name="Raj R."/>
            <person name="Weissenberger G."/>
            <person name="Xin Y."/>
            <person name="Zou X."/>
            <person name="Han Y."/>
            <person name="Worley K."/>
            <person name="Muzny D."/>
            <person name="Gibbs R."/>
        </authorList>
    </citation>
    <scope>NUCLEOTIDE SEQUENCE</scope>
    <source>
        <strain evidence="3">Sampled in the wild</strain>
    </source>
</reference>
<dbReference type="InterPro" id="IPR006636">
    <property type="entry name" value="STI1_HS-bd"/>
</dbReference>
<feature type="compositionally biased region" description="Low complexity" evidence="1">
    <location>
        <begin position="86"/>
        <end position="99"/>
    </location>
</feature>
<dbReference type="Pfam" id="PF23195">
    <property type="entry name" value="UBQLN1"/>
    <property type="match status" value="1"/>
</dbReference>
<evidence type="ECO:0000256" key="1">
    <source>
        <dbReference type="SAM" id="MobiDB-lite"/>
    </source>
</evidence>
<comment type="caution">
    <text evidence="3">The sequence shown here is derived from an EMBL/GenBank/DDBJ whole genome shotgun (WGS) entry which is preliminary data.</text>
</comment>
<dbReference type="Pfam" id="PF00240">
    <property type="entry name" value="ubiquitin"/>
    <property type="match status" value="1"/>
</dbReference>
<dbReference type="PRINTS" id="PR00348">
    <property type="entry name" value="UBIQUITIN"/>
</dbReference>
<keyword evidence="4" id="KW-1185">Reference proteome</keyword>
<evidence type="ECO:0000313" key="4">
    <source>
        <dbReference type="Proteomes" id="UP000792457"/>
    </source>
</evidence>
<dbReference type="PANTHER" id="PTHR10677:SF3">
    <property type="entry name" value="FI07626P-RELATED"/>
    <property type="match status" value="1"/>
</dbReference>
<name>A0A8K0JXB5_LADFU</name>
<feature type="region of interest" description="Disordered" evidence="1">
    <location>
        <begin position="83"/>
        <end position="107"/>
    </location>
</feature>
<dbReference type="Gene3D" id="3.10.20.90">
    <property type="entry name" value="Phosphatidylinositol 3-kinase Catalytic Subunit, Chain A, domain 1"/>
    <property type="match status" value="1"/>
</dbReference>
<proteinExistence type="predicted"/>
<feature type="domain" description="Ubiquitin-like" evidence="2">
    <location>
        <begin position="11"/>
        <end position="85"/>
    </location>
</feature>
<sequence>MAEGQEVPKKINVTVKTPNDKQTVEISQDASIKDFKDEVAKKFNAEPDQLCLIFAGKIMKDHEFLSTHNITDGLTVHLVIKRSTRQGEQSSSSTTTQSRPQADVNATPFGLGSFGGLPGLENLGLGSSNFLDLQSQMQREFLGNPEMLRQILDNPLVQRLMNDPENMRNLITSNPQMQELMERNPEITHTLNNPDLLRQAMELARNPSMLQELMRSHDRAMSNLESIPGERNMFLYLYMVAIMLCKECIEIFKNQCLVLLPNSLGGIHLLHLWRIHQVN</sequence>
<evidence type="ECO:0000259" key="2">
    <source>
        <dbReference type="PROSITE" id="PS50053"/>
    </source>
</evidence>
<dbReference type="GO" id="GO:0005829">
    <property type="term" value="C:cytosol"/>
    <property type="evidence" value="ECO:0007669"/>
    <property type="project" value="TreeGrafter"/>
</dbReference>
<dbReference type="InterPro" id="IPR019956">
    <property type="entry name" value="Ubiquitin_dom"/>
</dbReference>
<dbReference type="EMBL" id="KZ308184">
    <property type="protein sequence ID" value="KAG8224108.1"/>
    <property type="molecule type" value="Genomic_DNA"/>
</dbReference>
<dbReference type="InterPro" id="IPR015496">
    <property type="entry name" value="Ubiquilin"/>
</dbReference>
<dbReference type="PROSITE" id="PS50053">
    <property type="entry name" value="UBIQUITIN_2"/>
    <property type="match status" value="1"/>
</dbReference>
<dbReference type="InterPro" id="IPR000626">
    <property type="entry name" value="Ubiquitin-like_dom"/>
</dbReference>
<dbReference type="GO" id="GO:0031593">
    <property type="term" value="F:polyubiquitin modification-dependent protein binding"/>
    <property type="evidence" value="ECO:0007669"/>
    <property type="project" value="TreeGrafter"/>
</dbReference>
<dbReference type="FunFam" id="1.10.260.100:FF:000001">
    <property type="entry name" value="Ubiquilin 1"/>
    <property type="match status" value="1"/>
</dbReference>
<dbReference type="InterPro" id="IPR029071">
    <property type="entry name" value="Ubiquitin-like_domsf"/>
</dbReference>
<reference evidence="3" key="1">
    <citation type="submission" date="2013-04" db="EMBL/GenBank/DDBJ databases">
        <authorList>
            <person name="Qu J."/>
            <person name="Murali S.C."/>
            <person name="Bandaranaike D."/>
            <person name="Bellair M."/>
            <person name="Blankenburg K."/>
            <person name="Chao H."/>
            <person name="Dinh H."/>
            <person name="Doddapaneni H."/>
            <person name="Downs B."/>
            <person name="Dugan-Rocha S."/>
            <person name="Elkadiri S."/>
            <person name="Gnanaolivu R.D."/>
            <person name="Hernandez B."/>
            <person name="Javaid M."/>
            <person name="Jayaseelan J.C."/>
            <person name="Lee S."/>
            <person name="Li M."/>
            <person name="Ming W."/>
            <person name="Munidasa M."/>
            <person name="Muniz J."/>
            <person name="Nguyen L."/>
            <person name="Ongeri F."/>
            <person name="Osuji N."/>
            <person name="Pu L.-L."/>
            <person name="Puazo M."/>
            <person name="Qu C."/>
            <person name="Quiroz J."/>
            <person name="Raj R."/>
            <person name="Weissenberger G."/>
            <person name="Xin Y."/>
            <person name="Zou X."/>
            <person name="Han Y."/>
            <person name="Richards S."/>
            <person name="Worley K."/>
            <person name="Muzny D."/>
            <person name="Gibbs R."/>
        </authorList>
    </citation>
    <scope>NUCLEOTIDE SEQUENCE</scope>
    <source>
        <strain evidence="3">Sampled in the wild</strain>
    </source>
</reference>
<dbReference type="Proteomes" id="UP000792457">
    <property type="component" value="Unassembled WGS sequence"/>
</dbReference>
<gene>
    <name evidence="3" type="ORF">J437_LFUL001802</name>
</gene>
<dbReference type="OrthoDB" id="9450922at2759"/>
<organism evidence="3 4">
    <name type="scientific">Ladona fulva</name>
    <name type="common">Scarce chaser dragonfly</name>
    <name type="synonym">Libellula fulva</name>
    <dbReference type="NCBI Taxonomy" id="123851"/>
    <lineage>
        <taxon>Eukaryota</taxon>
        <taxon>Metazoa</taxon>
        <taxon>Ecdysozoa</taxon>
        <taxon>Arthropoda</taxon>
        <taxon>Hexapoda</taxon>
        <taxon>Insecta</taxon>
        <taxon>Pterygota</taxon>
        <taxon>Palaeoptera</taxon>
        <taxon>Odonata</taxon>
        <taxon>Epiprocta</taxon>
        <taxon>Anisoptera</taxon>
        <taxon>Libelluloidea</taxon>
        <taxon>Libellulidae</taxon>
        <taxon>Ladona</taxon>
    </lineage>
</organism>
<protein>
    <recommendedName>
        <fullName evidence="2">Ubiquitin-like domain-containing protein</fullName>
    </recommendedName>
</protein>
<dbReference type="CDD" id="cd01808">
    <property type="entry name" value="Ubl_PLICs"/>
    <property type="match status" value="1"/>
</dbReference>
<evidence type="ECO:0000313" key="3">
    <source>
        <dbReference type="EMBL" id="KAG8224108.1"/>
    </source>
</evidence>
<dbReference type="AlphaFoldDB" id="A0A8K0JXB5"/>
<dbReference type="FunFam" id="3.10.20.90:FF:000095">
    <property type="entry name" value="Ubiquilin 4"/>
    <property type="match status" value="1"/>
</dbReference>
<dbReference type="SUPFAM" id="SSF54236">
    <property type="entry name" value="Ubiquitin-like"/>
    <property type="match status" value="1"/>
</dbReference>
<dbReference type="GO" id="GO:0006511">
    <property type="term" value="P:ubiquitin-dependent protein catabolic process"/>
    <property type="evidence" value="ECO:0007669"/>
    <property type="project" value="TreeGrafter"/>
</dbReference>
<dbReference type="SMART" id="SM00213">
    <property type="entry name" value="UBQ"/>
    <property type="match status" value="1"/>
</dbReference>
<dbReference type="Gene3D" id="1.10.260.100">
    <property type="match status" value="1"/>
</dbReference>
<dbReference type="PANTHER" id="PTHR10677">
    <property type="entry name" value="UBIQUILIN"/>
    <property type="match status" value="1"/>
</dbReference>
<accession>A0A8K0JXB5</accession>
<dbReference type="SMART" id="SM00727">
    <property type="entry name" value="STI1"/>
    <property type="match status" value="2"/>
</dbReference>